<dbReference type="Proteomes" id="UP001454036">
    <property type="component" value="Unassembled WGS sequence"/>
</dbReference>
<keyword evidence="3" id="KW-1185">Reference proteome</keyword>
<protein>
    <recommendedName>
        <fullName evidence="1">Reverse transcriptase domain-containing protein</fullName>
    </recommendedName>
</protein>
<reference evidence="2 3" key="1">
    <citation type="submission" date="2024-01" db="EMBL/GenBank/DDBJ databases">
        <title>The complete chloroplast genome sequence of Lithospermum erythrorhizon: insights into the phylogenetic relationship among Boraginaceae species and the maternal lineages of purple gromwells.</title>
        <authorList>
            <person name="Okada T."/>
            <person name="Watanabe K."/>
        </authorList>
    </citation>
    <scope>NUCLEOTIDE SEQUENCE [LARGE SCALE GENOMIC DNA]</scope>
</reference>
<feature type="domain" description="Reverse transcriptase" evidence="1">
    <location>
        <begin position="9"/>
        <end position="68"/>
    </location>
</feature>
<sequence length="117" mass="13413">MQELVCGYHKRTDRPRCALKIDVMKAYDTVNWSFLWSVLKSLNYPSKFVEWIKACVTSAWVSVSVNGSLEGATIDKSMHLIRKTLKEFGNLSGLYPNLSKSTSFFADVEDEEAWRLK</sequence>
<gene>
    <name evidence="2" type="ORF">LIER_20252</name>
</gene>
<dbReference type="AlphaFoldDB" id="A0AAV3QNJ3"/>
<evidence type="ECO:0000259" key="1">
    <source>
        <dbReference type="Pfam" id="PF00078"/>
    </source>
</evidence>
<dbReference type="EMBL" id="BAABME010005118">
    <property type="protein sequence ID" value="GAA0164668.1"/>
    <property type="molecule type" value="Genomic_DNA"/>
</dbReference>
<accession>A0AAV3QNJ3</accession>
<name>A0AAV3QNJ3_LITER</name>
<proteinExistence type="predicted"/>
<evidence type="ECO:0000313" key="2">
    <source>
        <dbReference type="EMBL" id="GAA0164668.1"/>
    </source>
</evidence>
<dbReference type="PANTHER" id="PTHR33116">
    <property type="entry name" value="REVERSE TRANSCRIPTASE ZINC-BINDING DOMAIN-CONTAINING PROTEIN-RELATED-RELATED"/>
    <property type="match status" value="1"/>
</dbReference>
<organism evidence="2 3">
    <name type="scientific">Lithospermum erythrorhizon</name>
    <name type="common">Purple gromwell</name>
    <name type="synonym">Lithospermum officinale var. erythrorhizon</name>
    <dbReference type="NCBI Taxonomy" id="34254"/>
    <lineage>
        <taxon>Eukaryota</taxon>
        <taxon>Viridiplantae</taxon>
        <taxon>Streptophyta</taxon>
        <taxon>Embryophyta</taxon>
        <taxon>Tracheophyta</taxon>
        <taxon>Spermatophyta</taxon>
        <taxon>Magnoliopsida</taxon>
        <taxon>eudicotyledons</taxon>
        <taxon>Gunneridae</taxon>
        <taxon>Pentapetalae</taxon>
        <taxon>asterids</taxon>
        <taxon>lamiids</taxon>
        <taxon>Boraginales</taxon>
        <taxon>Boraginaceae</taxon>
        <taxon>Boraginoideae</taxon>
        <taxon>Lithospermeae</taxon>
        <taxon>Lithospermum</taxon>
    </lineage>
</organism>
<dbReference type="Pfam" id="PF00078">
    <property type="entry name" value="RVT_1"/>
    <property type="match status" value="1"/>
</dbReference>
<comment type="caution">
    <text evidence="2">The sequence shown here is derived from an EMBL/GenBank/DDBJ whole genome shotgun (WGS) entry which is preliminary data.</text>
</comment>
<evidence type="ECO:0000313" key="3">
    <source>
        <dbReference type="Proteomes" id="UP001454036"/>
    </source>
</evidence>
<dbReference type="InterPro" id="IPR000477">
    <property type="entry name" value="RT_dom"/>
</dbReference>
<dbReference type="PANTHER" id="PTHR33116:SF78">
    <property type="entry name" value="OS12G0587133 PROTEIN"/>
    <property type="match status" value="1"/>
</dbReference>